<evidence type="ECO:0000256" key="3">
    <source>
        <dbReference type="ARBA" id="ARBA00022771"/>
    </source>
</evidence>
<sequence length="344" mass="38302">MSFSGPGRLYPGEGRHVCPLCSRRFHTARDLRVHKNLLHDEKRNVSCSLCYKKFRSQSFLRLHMTVSHSGQKIKTPGSDKEGTIQAESDGPKAVRKPLRVAGFIQFSERLISKEKAAAKRKLHGEVFYDDEEFKMETTSSGAENARETPSKRRRISPGKLSTTGVTTNELLTCSWCERTFSEESRLRMHTASEHGRTLPRPSALNERTRHGLSELALTPQKAGAQTTMNLNPEEYAAIKKEILSRRRLPCVDLSKDRLLIDAYLKRDAKATMKESSSSPPKALSSSPPTALSSSPPKTLSSSSPKEPNSLPPKEPVLPTSQKEVAEPKPKQVQPVVAREPPKAR</sequence>
<feature type="region of interest" description="Disordered" evidence="6">
    <location>
        <begin position="136"/>
        <end position="163"/>
    </location>
</feature>
<dbReference type="PANTHER" id="PTHR24408">
    <property type="entry name" value="ZINC FINGER PROTEIN"/>
    <property type="match status" value="1"/>
</dbReference>
<feature type="compositionally biased region" description="Low complexity" evidence="6">
    <location>
        <begin position="275"/>
        <end position="305"/>
    </location>
</feature>
<evidence type="ECO:0000259" key="7">
    <source>
        <dbReference type="PROSITE" id="PS50157"/>
    </source>
</evidence>
<organism evidence="8">
    <name type="scientific">Schistocephalus solidus</name>
    <name type="common">Tapeworm</name>
    <dbReference type="NCBI Taxonomy" id="70667"/>
    <lineage>
        <taxon>Eukaryota</taxon>
        <taxon>Metazoa</taxon>
        <taxon>Spiralia</taxon>
        <taxon>Lophotrochozoa</taxon>
        <taxon>Platyhelminthes</taxon>
        <taxon>Cestoda</taxon>
        <taxon>Eucestoda</taxon>
        <taxon>Diphyllobothriidea</taxon>
        <taxon>Diphyllobothriidae</taxon>
        <taxon>Schistocephalus</taxon>
    </lineage>
</organism>
<keyword evidence="3 5" id="KW-0863">Zinc-finger</keyword>
<feature type="domain" description="C2H2-type" evidence="7">
    <location>
        <begin position="45"/>
        <end position="73"/>
    </location>
</feature>
<dbReference type="GO" id="GO:0005634">
    <property type="term" value="C:nucleus"/>
    <property type="evidence" value="ECO:0007669"/>
    <property type="project" value="TreeGrafter"/>
</dbReference>
<gene>
    <name evidence="8" type="primary">ZSCA4</name>
    <name evidence="8" type="ORF">TR116240</name>
</gene>
<keyword evidence="1" id="KW-0479">Metal-binding</keyword>
<proteinExistence type="predicted"/>
<dbReference type="EMBL" id="GEEE01022313">
    <property type="protein sequence ID" value="JAP40912.1"/>
    <property type="molecule type" value="Transcribed_RNA"/>
</dbReference>
<protein>
    <submittedName>
        <fullName evidence="8">Zinc finger and SCAN domain-containing protein 4</fullName>
    </submittedName>
</protein>
<feature type="domain" description="C2H2-type" evidence="7">
    <location>
        <begin position="16"/>
        <end position="44"/>
    </location>
</feature>
<evidence type="ECO:0000256" key="1">
    <source>
        <dbReference type="ARBA" id="ARBA00022723"/>
    </source>
</evidence>
<dbReference type="GO" id="GO:0008270">
    <property type="term" value="F:zinc ion binding"/>
    <property type="evidence" value="ECO:0007669"/>
    <property type="project" value="UniProtKB-KW"/>
</dbReference>
<dbReference type="Gene3D" id="3.30.160.60">
    <property type="entry name" value="Classic Zinc Finger"/>
    <property type="match status" value="1"/>
</dbReference>
<evidence type="ECO:0000256" key="6">
    <source>
        <dbReference type="SAM" id="MobiDB-lite"/>
    </source>
</evidence>
<feature type="region of interest" description="Disordered" evidence="6">
    <location>
        <begin position="70"/>
        <end position="92"/>
    </location>
</feature>
<evidence type="ECO:0000256" key="2">
    <source>
        <dbReference type="ARBA" id="ARBA00022737"/>
    </source>
</evidence>
<dbReference type="PROSITE" id="PS00028">
    <property type="entry name" value="ZINC_FINGER_C2H2_1"/>
    <property type="match status" value="3"/>
</dbReference>
<dbReference type="InterPro" id="IPR013087">
    <property type="entry name" value="Znf_C2H2_type"/>
</dbReference>
<keyword evidence="2" id="KW-0677">Repeat</keyword>
<name>A0A0X3NYW9_SCHSO</name>
<dbReference type="PANTHER" id="PTHR24408:SF64">
    <property type="entry name" value="LINKING IMMUNITY AND METABOLISM-RELATED"/>
    <property type="match status" value="1"/>
</dbReference>
<dbReference type="SUPFAM" id="SSF57667">
    <property type="entry name" value="beta-beta-alpha zinc fingers"/>
    <property type="match status" value="1"/>
</dbReference>
<evidence type="ECO:0000256" key="4">
    <source>
        <dbReference type="ARBA" id="ARBA00022833"/>
    </source>
</evidence>
<feature type="domain" description="C2H2-type" evidence="7">
    <location>
        <begin position="171"/>
        <end position="199"/>
    </location>
</feature>
<dbReference type="Pfam" id="PF00096">
    <property type="entry name" value="zf-C2H2"/>
    <property type="match status" value="1"/>
</dbReference>
<dbReference type="GO" id="GO:0000981">
    <property type="term" value="F:DNA-binding transcription factor activity, RNA polymerase II-specific"/>
    <property type="evidence" value="ECO:0007669"/>
    <property type="project" value="TreeGrafter"/>
</dbReference>
<reference evidence="8" key="1">
    <citation type="submission" date="2016-01" db="EMBL/GenBank/DDBJ databases">
        <title>Reference transcriptome for the parasite Schistocephalus solidus: insights into the molecular evolution of parasitism.</title>
        <authorList>
            <person name="Hebert F.O."/>
            <person name="Grambauer S."/>
            <person name="Barber I."/>
            <person name="Landry C.R."/>
            <person name="Aubin-Horth N."/>
        </authorList>
    </citation>
    <scope>NUCLEOTIDE SEQUENCE</scope>
</reference>
<keyword evidence="4" id="KW-0862">Zinc</keyword>
<dbReference type="GO" id="GO:0043565">
    <property type="term" value="F:sequence-specific DNA binding"/>
    <property type="evidence" value="ECO:0007669"/>
    <property type="project" value="TreeGrafter"/>
</dbReference>
<dbReference type="PROSITE" id="PS50157">
    <property type="entry name" value="ZINC_FINGER_C2H2_2"/>
    <property type="match status" value="3"/>
</dbReference>
<dbReference type="AlphaFoldDB" id="A0A0X3NYW9"/>
<feature type="region of interest" description="Disordered" evidence="6">
    <location>
        <begin position="269"/>
        <end position="344"/>
    </location>
</feature>
<dbReference type="InterPro" id="IPR036236">
    <property type="entry name" value="Znf_C2H2_sf"/>
</dbReference>
<accession>A0A0X3NYW9</accession>
<evidence type="ECO:0000256" key="5">
    <source>
        <dbReference type="PROSITE-ProRule" id="PRU00042"/>
    </source>
</evidence>
<feature type="non-terminal residue" evidence="8">
    <location>
        <position position="344"/>
    </location>
</feature>
<dbReference type="SMART" id="SM00355">
    <property type="entry name" value="ZnF_C2H2"/>
    <property type="match status" value="3"/>
</dbReference>
<evidence type="ECO:0000313" key="8">
    <source>
        <dbReference type="EMBL" id="JAP40912.1"/>
    </source>
</evidence>